<evidence type="ECO:0000256" key="2">
    <source>
        <dbReference type="ARBA" id="ARBA00022525"/>
    </source>
</evidence>
<feature type="signal peptide" evidence="3">
    <location>
        <begin position="1"/>
        <end position="23"/>
    </location>
</feature>
<evidence type="ECO:0008006" key="6">
    <source>
        <dbReference type="Google" id="ProtNLM"/>
    </source>
</evidence>
<evidence type="ECO:0000313" key="4">
    <source>
        <dbReference type="EMBL" id="MBF4765040.1"/>
    </source>
</evidence>
<dbReference type="PRINTS" id="PR00313">
    <property type="entry name" value="CABNDNGRPT"/>
</dbReference>
<dbReference type="SUPFAM" id="SSF51120">
    <property type="entry name" value="beta-Roll"/>
    <property type="match status" value="1"/>
</dbReference>
<dbReference type="Gene3D" id="2.150.10.10">
    <property type="entry name" value="Serralysin-like metalloprotease, C-terminal"/>
    <property type="match status" value="1"/>
</dbReference>
<evidence type="ECO:0000313" key="5">
    <source>
        <dbReference type="Proteomes" id="UP000640489"/>
    </source>
</evidence>
<reference evidence="4" key="1">
    <citation type="submission" date="2020-11" db="EMBL/GenBank/DDBJ databases">
        <title>Nocardioides sp. nov., isolated from Soil of Cynanchum wilfordii Hemsley rhizosphere.</title>
        <authorList>
            <person name="Lee J.-S."/>
            <person name="Suh M.K."/>
            <person name="Kim J.-S."/>
        </authorList>
    </citation>
    <scope>NUCLEOTIDE SEQUENCE</scope>
    <source>
        <strain evidence="4">KCTC 19275</strain>
    </source>
</reference>
<dbReference type="PANTHER" id="PTHR38340:SF1">
    <property type="entry name" value="S-LAYER PROTEIN"/>
    <property type="match status" value="1"/>
</dbReference>
<dbReference type="RefSeq" id="WP_194708217.1">
    <property type="nucleotide sequence ID" value="NZ_JADKPN010000012.1"/>
</dbReference>
<protein>
    <recommendedName>
        <fullName evidence="6">Calcium-binding protein</fullName>
    </recommendedName>
</protein>
<comment type="caution">
    <text evidence="4">The sequence shown here is derived from an EMBL/GenBank/DDBJ whole genome shotgun (WGS) entry which is preliminary data.</text>
</comment>
<organism evidence="4 5">
    <name type="scientific">Nocardioides islandensis</name>
    <dbReference type="NCBI Taxonomy" id="433663"/>
    <lineage>
        <taxon>Bacteria</taxon>
        <taxon>Bacillati</taxon>
        <taxon>Actinomycetota</taxon>
        <taxon>Actinomycetes</taxon>
        <taxon>Propionibacteriales</taxon>
        <taxon>Nocardioidaceae</taxon>
        <taxon>Nocardioides</taxon>
    </lineage>
</organism>
<evidence type="ECO:0000256" key="3">
    <source>
        <dbReference type="SAM" id="SignalP"/>
    </source>
</evidence>
<dbReference type="PROSITE" id="PS00330">
    <property type="entry name" value="HEMOLYSIN_CALCIUM"/>
    <property type="match status" value="1"/>
</dbReference>
<dbReference type="EMBL" id="JADKPN010000012">
    <property type="protein sequence ID" value="MBF4765040.1"/>
    <property type="molecule type" value="Genomic_DNA"/>
</dbReference>
<comment type="subcellular location">
    <subcellularLocation>
        <location evidence="1">Secreted</location>
    </subcellularLocation>
</comment>
<dbReference type="InterPro" id="IPR011049">
    <property type="entry name" value="Serralysin-like_metalloprot_C"/>
</dbReference>
<name>A0A930VJI7_9ACTN</name>
<keyword evidence="2" id="KW-0964">Secreted</keyword>
<feature type="chain" id="PRO_5038971940" description="Calcium-binding protein" evidence="3">
    <location>
        <begin position="24"/>
        <end position="341"/>
    </location>
</feature>
<keyword evidence="3" id="KW-0732">Signal</keyword>
<gene>
    <name evidence="4" type="ORF">ISU07_18055</name>
</gene>
<evidence type="ECO:0000256" key="1">
    <source>
        <dbReference type="ARBA" id="ARBA00004613"/>
    </source>
</evidence>
<proteinExistence type="predicted"/>
<dbReference type="GO" id="GO:0005509">
    <property type="term" value="F:calcium ion binding"/>
    <property type="evidence" value="ECO:0007669"/>
    <property type="project" value="InterPro"/>
</dbReference>
<keyword evidence="5" id="KW-1185">Reference proteome</keyword>
<dbReference type="GO" id="GO:0005576">
    <property type="term" value="C:extracellular region"/>
    <property type="evidence" value="ECO:0007669"/>
    <property type="project" value="UniProtKB-SubCell"/>
</dbReference>
<accession>A0A930VJI7</accession>
<dbReference type="Proteomes" id="UP000640489">
    <property type="component" value="Unassembled WGS sequence"/>
</dbReference>
<dbReference type="InterPro" id="IPR001343">
    <property type="entry name" value="Hemolysn_Ca-bd"/>
</dbReference>
<sequence>MRIQNRAAAAAAATAIAATATLAGVPAQAVPAGAGASVVGDVLTVTGTNAGDAISIDFSPLDSVVVDLGGGNGTRRFAAGTFHSAGVDLRNGDDQLRTVSGGVLADVPMTVTAGNGDDVVATGAGGDLLDGGNGDDLLLGGAGTDRLVGANGSDVVNGQVGTDVEVLGNGDDTAAWNPGEGNDAVDGGLGRDTLAFNGSNGDEQMSLSANGRSAVFLRAQGTIRMDLDGVERLDLATFGGVDTVTIGDLSGTEVTTADIDLAGTNGAADTRDDTVLVTGTAGSDAVGVSADGDAVAVDGLPARTSVSGGDPTDVLRVDTSGGDDQVAVSDQARALLDIQVS</sequence>
<dbReference type="PANTHER" id="PTHR38340">
    <property type="entry name" value="S-LAYER PROTEIN"/>
    <property type="match status" value="1"/>
</dbReference>
<dbReference type="InterPro" id="IPR018511">
    <property type="entry name" value="Hemolysin-typ_Ca-bd_CS"/>
</dbReference>
<dbReference type="AlphaFoldDB" id="A0A930VJI7"/>
<dbReference type="Pfam" id="PF00353">
    <property type="entry name" value="HemolysinCabind"/>
    <property type="match status" value="2"/>
</dbReference>
<dbReference type="InterPro" id="IPR050557">
    <property type="entry name" value="RTX_toxin/Mannuronan_C5-epim"/>
</dbReference>